<proteinExistence type="predicted"/>
<dbReference type="PANTHER" id="PTHR43861:SF1">
    <property type="entry name" value="TRANS-ACONITATE 2-METHYLTRANSFERASE"/>
    <property type="match status" value="1"/>
</dbReference>
<dbReference type="AlphaFoldDB" id="C4LF39"/>
<keyword evidence="1" id="KW-0808">Transferase</keyword>
<reference evidence="2" key="1">
    <citation type="submission" date="2009-05" db="EMBL/GenBank/DDBJ databases">
        <title>Complete sequence of Tolumonas auensis DSM 9187.</title>
        <authorList>
            <consortium name="US DOE Joint Genome Institute"/>
            <person name="Lucas S."/>
            <person name="Copeland A."/>
            <person name="Lapidus A."/>
            <person name="Glavina del Rio T."/>
            <person name="Tice H."/>
            <person name="Bruce D."/>
            <person name="Goodwin L."/>
            <person name="Pitluck S."/>
            <person name="Chertkov O."/>
            <person name="Brettin T."/>
            <person name="Detter J.C."/>
            <person name="Han C."/>
            <person name="Larimer F."/>
            <person name="Land M."/>
            <person name="Hauser L."/>
            <person name="Kyrpides N."/>
            <person name="Mikhailova N."/>
            <person name="Spring S."/>
            <person name="Beller H."/>
        </authorList>
    </citation>
    <scope>NUCLEOTIDE SEQUENCE [LARGE SCALE GENOMIC DNA]</scope>
    <source>
        <strain evidence="2">DSM 9187 / TA4</strain>
    </source>
</reference>
<dbReference type="CDD" id="cd02440">
    <property type="entry name" value="AdoMet_MTases"/>
    <property type="match status" value="1"/>
</dbReference>
<organism evidence="1 2">
    <name type="scientific">Tolumonas auensis (strain DSM 9187 / NBRC 110442 / TA 4)</name>
    <dbReference type="NCBI Taxonomy" id="595494"/>
    <lineage>
        <taxon>Bacteria</taxon>
        <taxon>Pseudomonadati</taxon>
        <taxon>Pseudomonadota</taxon>
        <taxon>Gammaproteobacteria</taxon>
        <taxon>Aeromonadales</taxon>
        <taxon>Aeromonadaceae</taxon>
        <taxon>Tolumonas</taxon>
    </lineage>
</organism>
<reference evidence="1 2" key="2">
    <citation type="journal article" date="2011" name="Stand. Genomic Sci.">
        <title>Complete genome sequence of Tolumonas auensis type strain (TA 4).</title>
        <authorList>
            <person name="Chertkov O."/>
            <person name="Copeland A."/>
            <person name="Lucas S."/>
            <person name="Lapidus A."/>
            <person name="Berry K.W."/>
            <person name="Detter J.C."/>
            <person name="Del Rio T.G."/>
            <person name="Hammon N."/>
            <person name="Dalin E."/>
            <person name="Tice H."/>
            <person name="Pitluck S."/>
            <person name="Richardson P."/>
            <person name="Bruce D."/>
            <person name="Goodwin L."/>
            <person name="Han C."/>
            <person name="Tapia R."/>
            <person name="Saunders E."/>
            <person name="Schmutz J."/>
            <person name="Brettin T."/>
            <person name="Larimer F."/>
            <person name="Land M."/>
            <person name="Hauser L."/>
            <person name="Spring S."/>
            <person name="Rohde M."/>
            <person name="Kyrpides N.C."/>
            <person name="Ivanova N."/>
            <person name="Goker M."/>
            <person name="Beller H.R."/>
            <person name="Klenk H.P."/>
            <person name="Woyke T."/>
        </authorList>
    </citation>
    <scope>NUCLEOTIDE SEQUENCE [LARGE SCALE GENOMIC DNA]</scope>
    <source>
        <strain evidence="2">DSM 9187 / TA4</strain>
    </source>
</reference>
<evidence type="ECO:0000313" key="1">
    <source>
        <dbReference type="EMBL" id="ACQ93206.1"/>
    </source>
</evidence>
<accession>C4LF39</accession>
<protein>
    <submittedName>
        <fullName evidence="1">Methyltransferase type 12</fullName>
    </submittedName>
</protein>
<evidence type="ECO:0000313" key="2">
    <source>
        <dbReference type="Proteomes" id="UP000009073"/>
    </source>
</evidence>
<dbReference type="eggNOG" id="COG0500">
    <property type="taxonomic scope" value="Bacteria"/>
</dbReference>
<dbReference type="HOGENOM" id="CLU_057823_3_0_6"/>
<dbReference type="SUPFAM" id="SSF53335">
    <property type="entry name" value="S-adenosyl-L-methionine-dependent methyltransferases"/>
    <property type="match status" value="1"/>
</dbReference>
<dbReference type="Pfam" id="PF13489">
    <property type="entry name" value="Methyltransf_23"/>
    <property type="match status" value="1"/>
</dbReference>
<dbReference type="PANTHER" id="PTHR43861">
    <property type="entry name" value="TRANS-ACONITATE 2-METHYLTRANSFERASE-RELATED"/>
    <property type="match status" value="1"/>
</dbReference>
<gene>
    <name evidence="1" type="ordered locus">Tola_1595</name>
</gene>
<keyword evidence="2" id="KW-1185">Reference proteome</keyword>
<dbReference type="KEGG" id="tau:Tola_1595"/>
<name>C4LF39_TOLAT</name>
<dbReference type="Proteomes" id="UP000009073">
    <property type="component" value="Chromosome"/>
</dbReference>
<dbReference type="InterPro" id="IPR029063">
    <property type="entry name" value="SAM-dependent_MTases_sf"/>
</dbReference>
<keyword evidence="1" id="KW-0489">Methyltransferase</keyword>
<dbReference type="GO" id="GO:0032259">
    <property type="term" value="P:methylation"/>
    <property type="evidence" value="ECO:0007669"/>
    <property type="project" value="UniProtKB-KW"/>
</dbReference>
<dbReference type="EMBL" id="CP001616">
    <property type="protein sequence ID" value="ACQ93206.1"/>
    <property type="molecule type" value="Genomic_DNA"/>
</dbReference>
<sequence>MPVSYYNQNAQSFYDGTLSVDMSSLFLCFEPYLSVRGRVLDAGCGSGRDSRYFLDQGFDVFAFDASAELASLLIYRPVSVCQFDKYSLETTFDGIWACASLLHVPKDKLSQVFCHLSSLLKRDGLFYCSFKYGADEVERDGRVFSSFTETGLEKISARLSLRIREIW</sequence>
<dbReference type="GO" id="GO:0008168">
    <property type="term" value="F:methyltransferase activity"/>
    <property type="evidence" value="ECO:0007669"/>
    <property type="project" value="UniProtKB-KW"/>
</dbReference>
<dbReference type="Gene3D" id="3.40.50.150">
    <property type="entry name" value="Vaccinia Virus protein VP39"/>
    <property type="match status" value="1"/>
</dbReference>
<dbReference type="STRING" id="595494.Tola_1595"/>